<dbReference type="GO" id="GO:0140359">
    <property type="term" value="F:ABC-type transporter activity"/>
    <property type="evidence" value="ECO:0007669"/>
    <property type="project" value="InterPro"/>
</dbReference>
<proteinExistence type="predicted"/>
<dbReference type="EMBL" id="CAEZTH010000031">
    <property type="protein sequence ID" value="CAB4560342.1"/>
    <property type="molecule type" value="Genomic_DNA"/>
</dbReference>
<evidence type="ECO:0000256" key="2">
    <source>
        <dbReference type="ARBA" id="ARBA00022448"/>
    </source>
</evidence>
<feature type="transmembrane region" description="Helical" evidence="7">
    <location>
        <begin position="154"/>
        <end position="174"/>
    </location>
</feature>
<protein>
    <submittedName>
        <fullName evidence="9">Unannotated protein</fullName>
    </submittedName>
</protein>
<keyword evidence="4 7" id="KW-0812">Transmembrane</keyword>
<feature type="transmembrane region" description="Helical" evidence="7">
    <location>
        <begin position="46"/>
        <end position="66"/>
    </location>
</feature>
<dbReference type="InterPro" id="IPR047817">
    <property type="entry name" value="ABC2_TM_bact-type"/>
</dbReference>
<dbReference type="PANTHER" id="PTHR30413">
    <property type="entry name" value="INNER MEMBRANE TRANSPORT PERMEASE"/>
    <property type="match status" value="1"/>
</dbReference>
<dbReference type="PROSITE" id="PS51012">
    <property type="entry name" value="ABC_TM2"/>
    <property type="match status" value="1"/>
</dbReference>
<evidence type="ECO:0000313" key="9">
    <source>
        <dbReference type="EMBL" id="CAB4560342.1"/>
    </source>
</evidence>
<reference evidence="9" key="1">
    <citation type="submission" date="2020-05" db="EMBL/GenBank/DDBJ databases">
        <authorList>
            <person name="Chiriac C."/>
            <person name="Salcher M."/>
            <person name="Ghai R."/>
            <person name="Kavagutti S V."/>
        </authorList>
    </citation>
    <scope>NUCLEOTIDE SEQUENCE</scope>
</reference>
<comment type="subcellular location">
    <subcellularLocation>
        <location evidence="1">Cell membrane</location>
        <topology evidence="1">Multi-pass membrane protein</topology>
    </subcellularLocation>
</comment>
<dbReference type="Pfam" id="PF01061">
    <property type="entry name" value="ABC2_membrane"/>
    <property type="match status" value="1"/>
</dbReference>
<dbReference type="PANTHER" id="PTHR30413:SF10">
    <property type="entry name" value="CAPSULE POLYSACCHARIDE EXPORT INNER-MEMBRANE PROTEIN CTRC"/>
    <property type="match status" value="1"/>
</dbReference>
<keyword evidence="2" id="KW-0813">Transport</keyword>
<keyword evidence="6 7" id="KW-0472">Membrane</keyword>
<sequence length="243" mass="27278">MLGWQDIRQSYRRSVFGQLWITIGMAVTISAIGIVFGTIFNTPLEVFLPYLASGLITWGLIAGILNEGNQAFIVAEAMIKQLPLPKIVYVVRVVWRNIIVSAHNIVIMPVVILLFGGGITWALLLWPLGVLLAVFALSGMAMIFGIVATRFRDLPQIISAALTVAFYITPVIWIKESLGDNELVETIVSLNPLYHILQVMRLPLISQYPSLENWIWVVALGIVLWTIGLLLFKKYEKRIAYWV</sequence>
<dbReference type="AlphaFoldDB" id="A0A6J6D907"/>
<feature type="transmembrane region" description="Helical" evidence="7">
    <location>
        <begin position="121"/>
        <end position="147"/>
    </location>
</feature>
<evidence type="ECO:0000256" key="6">
    <source>
        <dbReference type="ARBA" id="ARBA00023136"/>
    </source>
</evidence>
<dbReference type="GO" id="GO:0015920">
    <property type="term" value="P:lipopolysaccharide transport"/>
    <property type="evidence" value="ECO:0007669"/>
    <property type="project" value="TreeGrafter"/>
</dbReference>
<evidence type="ECO:0000256" key="1">
    <source>
        <dbReference type="ARBA" id="ARBA00004651"/>
    </source>
</evidence>
<gene>
    <name evidence="9" type="ORF">UFOPK1639_00398</name>
</gene>
<feature type="transmembrane region" description="Helical" evidence="7">
    <location>
        <begin position="214"/>
        <end position="232"/>
    </location>
</feature>
<evidence type="ECO:0000256" key="5">
    <source>
        <dbReference type="ARBA" id="ARBA00022989"/>
    </source>
</evidence>
<evidence type="ECO:0000256" key="7">
    <source>
        <dbReference type="SAM" id="Phobius"/>
    </source>
</evidence>
<organism evidence="9">
    <name type="scientific">freshwater metagenome</name>
    <dbReference type="NCBI Taxonomy" id="449393"/>
    <lineage>
        <taxon>unclassified sequences</taxon>
        <taxon>metagenomes</taxon>
        <taxon>ecological metagenomes</taxon>
    </lineage>
</organism>
<feature type="transmembrane region" description="Helical" evidence="7">
    <location>
        <begin position="87"/>
        <end position="115"/>
    </location>
</feature>
<feature type="transmembrane region" description="Helical" evidence="7">
    <location>
        <begin position="20"/>
        <end position="40"/>
    </location>
</feature>
<keyword evidence="5 7" id="KW-1133">Transmembrane helix</keyword>
<dbReference type="GO" id="GO:0005886">
    <property type="term" value="C:plasma membrane"/>
    <property type="evidence" value="ECO:0007669"/>
    <property type="project" value="UniProtKB-SubCell"/>
</dbReference>
<name>A0A6J6D907_9ZZZZ</name>
<evidence type="ECO:0000256" key="3">
    <source>
        <dbReference type="ARBA" id="ARBA00022475"/>
    </source>
</evidence>
<evidence type="ECO:0000256" key="4">
    <source>
        <dbReference type="ARBA" id="ARBA00022692"/>
    </source>
</evidence>
<dbReference type="InterPro" id="IPR013525">
    <property type="entry name" value="ABC2_TM"/>
</dbReference>
<feature type="domain" description="ABC transmembrane type-2" evidence="8">
    <location>
        <begin position="16"/>
        <end position="235"/>
    </location>
</feature>
<accession>A0A6J6D907</accession>
<evidence type="ECO:0000259" key="8">
    <source>
        <dbReference type="PROSITE" id="PS51012"/>
    </source>
</evidence>
<keyword evidence="3" id="KW-1003">Cell membrane</keyword>